<protein>
    <submittedName>
        <fullName evidence="1">Uncharacterized protein</fullName>
    </submittedName>
</protein>
<sequence>MINKPNPLESTFVILCFHKWILVAPPPKSLRDFRRKSWQSKKVDSSDNALFSVIASPRDSDCVAIHILR</sequence>
<reference evidence="1 2" key="1">
    <citation type="journal article" date="2023" name="Microorganisms">
        <title>Isolation and Genomic Characteristics of Cat-Borne Campylobacter felis sp. nov. and Sheep-Borne Campylobacter ovis sp. nov.</title>
        <authorList>
            <person name="Wang H."/>
            <person name="Li Y."/>
            <person name="Gu Y."/>
            <person name="Zhou G."/>
            <person name="Chen X."/>
            <person name="Zhang X."/>
            <person name="Shao Z."/>
            <person name="Zhang J."/>
            <person name="Zhang M."/>
        </authorList>
    </citation>
    <scope>NUCLEOTIDE SEQUENCE [LARGE SCALE GENOMIC DNA]</scope>
    <source>
        <strain evidence="1 2">XJK30-2</strain>
    </source>
</reference>
<keyword evidence="2" id="KW-1185">Reference proteome</keyword>
<gene>
    <name evidence="1" type="ORF">NYG90_06635</name>
</gene>
<dbReference type="EMBL" id="JANURN010000005">
    <property type="protein sequence ID" value="MDL0082345.1"/>
    <property type="molecule type" value="Genomic_DNA"/>
</dbReference>
<name>A0ACC6FTS0_9HELI</name>
<proteinExistence type="predicted"/>
<evidence type="ECO:0000313" key="2">
    <source>
        <dbReference type="Proteomes" id="UP001173802"/>
    </source>
</evidence>
<evidence type="ECO:0000313" key="1">
    <source>
        <dbReference type="EMBL" id="MDL0082345.1"/>
    </source>
</evidence>
<dbReference type="Proteomes" id="UP001173802">
    <property type="component" value="Unassembled WGS sequence"/>
</dbReference>
<organism evidence="1 2">
    <name type="scientific">Helicobacter zhangjianzhongii</name>
    <dbReference type="NCBI Taxonomy" id="2974574"/>
    <lineage>
        <taxon>Bacteria</taxon>
        <taxon>Pseudomonadati</taxon>
        <taxon>Campylobacterota</taxon>
        <taxon>Epsilonproteobacteria</taxon>
        <taxon>Campylobacterales</taxon>
        <taxon>Helicobacteraceae</taxon>
        <taxon>Helicobacter</taxon>
    </lineage>
</organism>
<comment type="caution">
    <text evidence="1">The sequence shown here is derived from an EMBL/GenBank/DDBJ whole genome shotgun (WGS) entry which is preliminary data.</text>
</comment>
<accession>A0ACC6FTS0</accession>